<evidence type="ECO:0000313" key="2">
    <source>
        <dbReference type="Proteomes" id="UP001385951"/>
    </source>
</evidence>
<dbReference type="AlphaFoldDB" id="A0AAW0GCQ6"/>
<keyword evidence="2" id="KW-1185">Reference proteome</keyword>
<gene>
    <name evidence="1" type="ORF">QCA50_006249</name>
</gene>
<dbReference type="Proteomes" id="UP001385951">
    <property type="component" value="Unassembled WGS sequence"/>
</dbReference>
<sequence>MVVLHSPGKRRMCGAYVGVDEYRSKLAVLREKFAPDSVSKDTADLATTNGRSVWNPML</sequence>
<evidence type="ECO:0000313" key="1">
    <source>
        <dbReference type="EMBL" id="KAK7691146.1"/>
    </source>
</evidence>
<name>A0AAW0GCQ6_9APHY</name>
<proteinExistence type="predicted"/>
<organism evidence="1 2">
    <name type="scientific">Cerrena zonata</name>
    <dbReference type="NCBI Taxonomy" id="2478898"/>
    <lineage>
        <taxon>Eukaryota</taxon>
        <taxon>Fungi</taxon>
        <taxon>Dikarya</taxon>
        <taxon>Basidiomycota</taxon>
        <taxon>Agaricomycotina</taxon>
        <taxon>Agaricomycetes</taxon>
        <taxon>Polyporales</taxon>
        <taxon>Cerrenaceae</taxon>
        <taxon>Cerrena</taxon>
    </lineage>
</organism>
<accession>A0AAW0GCQ6</accession>
<protein>
    <submittedName>
        <fullName evidence="1">Uncharacterized protein</fullName>
    </submittedName>
</protein>
<dbReference type="EMBL" id="JASBNA010000006">
    <property type="protein sequence ID" value="KAK7691146.1"/>
    <property type="molecule type" value="Genomic_DNA"/>
</dbReference>
<reference evidence="1 2" key="1">
    <citation type="submission" date="2022-09" db="EMBL/GenBank/DDBJ databases">
        <authorList>
            <person name="Palmer J.M."/>
        </authorList>
    </citation>
    <scope>NUCLEOTIDE SEQUENCE [LARGE SCALE GENOMIC DNA]</scope>
    <source>
        <strain evidence="1 2">DSM 7382</strain>
    </source>
</reference>
<comment type="caution">
    <text evidence="1">The sequence shown here is derived from an EMBL/GenBank/DDBJ whole genome shotgun (WGS) entry which is preliminary data.</text>
</comment>